<name>A0A2C5XFA4_9PEZI</name>
<dbReference type="OrthoDB" id="429467at2759"/>
<dbReference type="SUPFAM" id="SSF47473">
    <property type="entry name" value="EF-hand"/>
    <property type="match status" value="1"/>
</dbReference>
<keyword evidence="1" id="KW-0677">Repeat</keyword>
<dbReference type="Pfam" id="PF13202">
    <property type="entry name" value="EF-hand_5"/>
    <property type="match status" value="2"/>
</dbReference>
<accession>A0A2C5XFA4</accession>
<evidence type="ECO:0000313" key="5">
    <source>
        <dbReference type="EMBL" id="PHH54984.1"/>
    </source>
</evidence>
<feature type="compositionally biased region" description="Polar residues" evidence="3">
    <location>
        <begin position="95"/>
        <end position="117"/>
    </location>
</feature>
<dbReference type="AlphaFoldDB" id="A0A2C5XFA4"/>
<dbReference type="Proteomes" id="UP000222788">
    <property type="component" value="Unassembled WGS sequence"/>
</dbReference>
<evidence type="ECO:0000256" key="2">
    <source>
        <dbReference type="ARBA" id="ARBA00022837"/>
    </source>
</evidence>
<feature type="compositionally biased region" description="Low complexity" evidence="3">
    <location>
        <begin position="119"/>
        <end position="136"/>
    </location>
</feature>
<reference evidence="5 6" key="2">
    <citation type="journal article" date="2013" name="IMA Fungus">
        <title>IMA Genome-F 1: Ceratocystis fimbriata: Draft nuclear genome sequence for the plant pathogen, Ceratocystis fimbriata.</title>
        <authorList>
            <person name="Wilken P.M."/>
            <person name="Steenkamp E.T."/>
            <person name="Wingfield M.J."/>
            <person name="de Beer Z.W."/>
            <person name="Wingfield B.D."/>
        </authorList>
    </citation>
    <scope>NUCLEOTIDE SEQUENCE [LARGE SCALE GENOMIC DNA]</scope>
    <source>
        <strain evidence="5 6">CBS 114723</strain>
    </source>
</reference>
<feature type="domain" description="EF-hand" evidence="4">
    <location>
        <begin position="260"/>
        <end position="295"/>
    </location>
</feature>
<dbReference type="EMBL" id="APWK03000017">
    <property type="protein sequence ID" value="PHH54984.1"/>
    <property type="molecule type" value="Genomic_DNA"/>
</dbReference>
<dbReference type="Gene3D" id="1.10.238.10">
    <property type="entry name" value="EF-hand"/>
    <property type="match status" value="2"/>
</dbReference>
<reference evidence="5 6" key="1">
    <citation type="journal article" date="2013" name="Fungal Biol.">
        <title>Analysis of microsatellite markers in the genome of the plant pathogen Ceratocystis fimbriata.</title>
        <authorList>
            <person name="Simpson M.C."/>
            <person name="Wilken P.M."/>
            <person name="Coetzee M.P."/>
            <person name="Wingfield M.J."/>
            <person name="Wingfield B.D."/>
        </authorList>
    </citation>
    <scope>NUCLEOTIDE SEQUENCE [LARGE SCALE GENOMIC DNA]</scope>
    <source>
        <strain evidence="5 6">CBS 114723</strain>
    </source>
</reference>
<dbReference type="InterPro" id="IPR018247">
    <property type="entry name" value="EF_Hand_1_Ca_BS"/>
</dbReference>
<dbReference type="PROSITE" id="PS00018">
    <property type="entry name" value="EF_HAND_1"/>
    <property type="match status" value="2"/>
</dbReference>
<feature type="compositionally biased region" description="Polar residues" evidence="3">
    <location>
        <begin position="38"/>
        <end position="57"/>
    </location>
</feature>
<dbReference type="PANTHER" id="PTHR23049">
    <property type="entry name" value="MYOSIN REGULATORY LIGHT CHAIN 2"/>
    <property type="match status" value="1"/>
</dbReference>
<dbReference type="SMART" id="SM00054">
    <property type="entry name" value="EFh"/>
    <property type="match status" value="2"/>
</dbReference>
<feature type="compositionally biased region" description="Low complexity" evidence="3">
    <location>
        <begin position="73"/>
        <end position="82"/>
    </location>
</feature>
<dbReference type="GO" id="GO:0005509">
    <property type="term" value="F:calcium ion binding"/>
    <property type="evidence" value="ECO:0007669"/>
    <property type="project" value="InterPro"/>
</dbReference>
<feature type="domain" description="EF-hand" evidence="4">
    <location>
        <begin position="190"/>
        <end position="225"/>
    </location>
</feature>
<proteinExistence type="predicted"/>
<protein>
    <submittedName>
        <fullName evidence="5">Myosin regulatory light chain 1</fullName>
    </submittedName>
</protein>
<dbReference type="InterPro" id="IPR011992">
    <property type="entry name" value="EF-hand-dom_pair"/>
</dbReference>
<dbReference type="STRING" id="1035309.A0A2C5XFA4"/>
<dbReference type="InterPro" id="IPR050403">
    <property type="entry name" value="Myosin_RLC"/>
</dbReference>
<keyword evidence="2" id="KW-0106">Calcium</keyword>
<evidence type="ECO:0000256" key="3">
    <source>
        <dbReference type="SAM" id="MobiDB-lite"/>
    </source>
</evidence>
<feature type="compositionally biased region" description="Low complexity" evidence="3">
    <location>
        <begin position="14"/>
        <end position="36"/>
    </location>
</feature>
<comment type="caution">
    <text evidence="5">The sequence shown here is derived from an EMBL/GenBank/DDBJ whole genome shotgun (WGS) entry which is preliminary data.</text>
</comment>
<keyword evidence="6" id="KW-1185">Reference proteome</keyword>
<feature type="region of interest" description="Disordered" evidence="3">
    <location>
        <begin position="1"/>
        <end position="144"/>
    </location>
</feature>
<sequence>MASPYRPSPLGYGSPARSSPFRRAESPASASAPGSPLRQITPSTSPTKQAGVTTPGPSISPRVLNSPFHTRTASASISASASTNGADREPGTPAARSTRNNSTSSIPFLNPHTQYSPFGTPSGTPASLPSAATAPGSPSPAPRALHLSAFAQSPGAASTTSAATASTATMTRKTVNAVSNANALSQLQPAQVRTLREGFQILDRDSDGFVNREDVADMLNQLGLPATPSDVVAFFPSSSPQTMSMAIFINTLASALAAMSPSTELLSAFSAFDDDDSGQIDLAELKDALLNTVPEAGERPLKETEIDQVINGFTARRAFSKKSMAAAGLGGLGKRNEVFKYQEFVNNGMINGGNSTSARDQEEEE</sequence>
<evidence type="ECO:0000256" key="1">
    <source>
        <dbReference type="ARBA" id="ARBA00022737"/>
    </source>
</evidence>
<organism evidence="5 6">
    <name type="scientific">Ceratocystis fimbriata CBS 114723</name>
    <dbReference type="NCBI Taxonomy" id="1035309"/>
    <lineage>
        <taxon>Eukaryota</taxon>
        <taxon>Fungi</taxon>
        <taxon>Dikarya</taxon>
        <taxon>Ascomycota</taxon>
        <taxon>Pezizomycotina</taxon>
        <taxon>Sordariomycetes</taxon>
        <taxon>Hypocreomycetidae</taxon>
        <taxon>Microascales</taxon>
        <taxon>Ceratocystidaceae</taxon>
        <taxon>Ceratocystis</taxon>
    </lineage>
</organism>
<evidence type="ECO:0000259" key="4">
    <source>
        <dbReference type="PROSITE" id="PS50222"/>
    </source>
</evidence>
<gene>
    <name evidence="5" type="primary">rlc1</name>
    <name evidence="5" type="ORF">CFIMG_001639RA</name>
</gene>
<evidence type="ECO:0000313" key="6">
    <source>
        <dbReference type="Proteomes" id="UP000222788"/>
    </source>
</evidence>
<dbReference type="PROSITE" id="PS50222">
    <property type="entry name" value="EF_HAND_2"/>
    <property type="match status" value="2"/>
</dbReference>
<dbReference type="InterPro" id="IPR002048">
    <property type="entry name" value="EF_hand_dom"/>
</dbReference>